<evidence type="ECO:0000313" key="3">
    <source>
        <dbReference type="Proteomes" id="UP000593846"/>
    </source>
</evidence>
<gene>
    <name evidence="2" type="ORF">IM676_02650</name>
    <name evidence="1" type="ORF">IM676_11065</name>
</gene>
<protein>
    <submittedName>
        <fullName evidence="2">Uncharacterized protein</fullName>
    </submittedName>
</protein>
<dbReference type="AlphaFoldDB" id="A0A7S6REF6"/>
<dbReference type="EMBL" id="CP063311">
    <property type="protein sequence ID" value="QOV21313.1"/>
    <property type="molecule type" value="Genomic_DNA"/>
</dbReference>
<keyword evidence="3" id="KW-1185">Reference proteome</keyword>
<proteinExistence type="predicted"/>
<evidence type="ECO:0000313" key="1">
    <source>
        <dbReference type="EMBL" id="QOV21313.1"/>
    </source>
</evidence>
<reference evidence="2" key="2">
    <citation type="journal article" date="2021" name="Int. J. Syst. Evol. Microbiol.">
        <title>Phylogenomic analysis of Anabaenopsis elenkinii (Nostocales, Cyanobacteria).</title>
        <authorList>
            <person name="Delbaje E."/>
            <person name="Andreote A.P.D."/>
            <person name="Pellegrinetti T.A."/>
            <person name="Cruz R.B."/>
            <person name="Branco L.H.Z."/>
            <person name="Fiore M.F."/>
        </authorList>
    </citation>
    <scope>NUCLEOTIDE SEQUENCE</scope>
    <source>
        <strain evidence="2">CCIBt3563</strain>
    </source>
</reference>
<reference evidence="3" key="1">
    <citation type="submission" date="2020-10" db="EMBL/GenBank/DDBJ databases">
        <title>Genome-based taxonomic classification of the species Anabaenopsis elenkinii.</title>
        <authorList>
            <person name="Delbaje E."/>
            <person name="Andreote A.P.D."/>
            <person name="Pellegrinetti T.A."/>
            <person name="Cruz R.B."/>
            <person name="Branco L.H.Z."/>
            <person name="Fiore M.F."/>
        </authorList>
    </citation>
    <scope>NUCLEOTIDE SEQUENCE [LARGE SCALE GENOMIC DNA]</scope>
    <source>
        <strain evidence="3">CCIBt3563</strain>
    </source>
</reference>
<dbReference type="KEGG" id="aee:IM676_11065"/>
<dbReference type="KEGG" id="aee:IM676_02650"/>
<sequence>MLKLPWRLLYVVLGFVSSTQPTTNHDLTNILSSTRPSFCSSSKNHPEILQNTGLKNQDIWLDLIKLYTGNLMFLKTITVVINKNYDGEVADFLAENTLHITQQMQSYFQDKFNRLSPIEKQIVLQLSKFEKPISREELRQSLIQKSLTQKLNLSSVDFNNGLQSLQQRYLVGKQKEDKVMFSLSSVFREYVRNLN</sequence>
<dbReference type="EMBL" id="CP063311">
    <property type="protein sequence ID" value="QOV23255.1"/>
    <property type="molecule type" value="Genomic_DNA"/>
</dbReference>
<name>A0A7S6REF6_9CYAN</name>
<evidence type="ECO:0000313" key="2">
    <source>
        <dbReference type="EMBL" id="QOV23255.1"/>
    </source>
</evidence>
<accession>A0A7S6REF6</accession>
<dbReference type="Proteomes" id="UP000593846">
    <property type="component" value="Chromosome"/>
</dbReference>
<dbReference type="RefSeq" id="WP_225880335.1">
    <property type="nucleotide sequence ID" value="NZ_CP063311.1"/>
</dbReference>
<organism evidence="2 3">
    <name type="scientific">Anabaenopsis elenkinii CCIBt3563</name>
    <dbReference type="NCBI Taxonomy" id="2779889"/>
    <lineage>
        <taxon>Bacteria</taxon>
        <taxon>Bacillati</taxon>
        <taxon>Cyanobacteriota</taxon>
        <taxon>Cyanophyceae</taxon>
        <taxon>Nostocales</taxon>
        <taxon>Nodulariaceae</taxon>
        <taxon>Anabaenopsis</taxon>
    </lineage>
</organism>